<proteinExistence type="predicted"/>
<evidence type="ECO:0000256" key="1">
    <source>
        <dbReference type="SAM" id="MobiDB-lite"/>
    </source>
</evidence>
<evidence type="ECO:0000313" key="2">
    <source>
        <dbReference type="EMBL" id="KYO31386.1"/>
    </source>
</evidence>
<gene>
    <name evidence="2" type="ORF">Y1Q_0005989</name>
</gene>
<comment type="caution">
    <text evidence="2">The sequence shown here is derived from an EMBL/GenBank/DDBJ whole genome shotgun (WGS) entry which is preliminary data.</text>
</comment>
<feature type="region of interest" description="Disordered" evidence="1">
    <location>
        <begin position="1"/>
        <end position="42"/>
    </location>
</feature>
<dbReference type="EMBL" id="AKHW03004073">
    <property type="protein sequence ID" value="KYO31386.1"/>
    <property type="molecule type" value="Genomic_DNA"/>
</dbReference>
<dbReference type="AlphaFoldDB" id="A0A151N3I0"/>
<dbReference type="Proteomes" id="UP000050525">
    <property type="component" value="Unassembled WGS sequence"/>
</dbReference>
<sequence length="111" mass="12392">MPPGNRLEQSEEAEASGAARFQLGRMGQPTEPSSRVCTAAGIPSNSTPAEVKYYREKTETEGAEILTKLRLDCLPGVRTKLRDIAPHWRLLSSHQTNRINTRLLHIPQLED</sequence>
<reference evidence="2 3" key="1">
    <citation type="journal article" date="2012" name="Genome Biol.">
        <title>Sequencing three crocodilian genomes to illuminate the evolution of archosaurs and amniotes.</title>
        <authorList>
            <person name="St John J.A."/>
            <person name="Braun E.L."/>
            <person name="Isberg S.R."/>
            <person name="Miles L.G."/>
            <person name="Chong A.Y."/>
            <person name="Gongora J."/>
            <person name="Dalzell P."/>
            <person name="Moran C."/>
            <person name="Bed'hom B."/>
            <person name="Abzhanov A."/>
            <person name="Burgess S.C."/>
            <person name="Cooksey A.M."/>
            <person name="Castoe T.A."/>
            <person name="Crawford N.G."/>
            <person name="Densmore L.D."/>
            <person name="Drew J.C."/>
            <person name="Edwards S.V."/>
            <person name="Faircloth B.C."/>
            <person name="Fujita M.K."/>
            <person name="Greenwold M.J."/>
            <person name="Hoffmann F.G."/>
            <person name="Howard J.M."/>
            <person name="Iguchi T."/>
            <person name="Janes D.E."/>
            <person name="Khan S.Y."/>
            <person name="Kohno S."/>
            <person name="de Koning A.J."/>
            <person name="Lance S.L."/>
            <person name="McCarthy F.M."/>
            <person name="McCormack J.E."/>
            <person name="Merchant M.E."/>
            <person name="Peterson D.G."/>
            <person name="Pollock D.D."/>
            <person name="Pourmand N."/>
            <person name="Raney B.J."/>
            <person name="Roessler K.A."/>
            <person name="Sanford J.R."/>
            <person name="Sawyer R.H."/>
            <person name="Schmidt C.J."/>
            <person name="Triplett E.W."/>
            <person name="Tuberville T.D."/>
            <person name="Venegas-Anaya M."/>
            <person name="Howard J.T."/>
            <person name="Jarvis E.D."/>
            <person name="Guillette L.J.Jr."/>
            <person name="Glenn T.C."/>
            <person name="Green R.E."/>
            <person name="Ray D.A."/>
        </authorList>
    </citation>
    <scope>NUCLEOTIDE SEQUENCE [LARGE SCALE GENOMIC DNA]</scope>
    <source>
        <strain evidence="2">KSC_2009_1</strain>
    </source>
</reference>
<organism evidence="2 3">
    <name type="scientific">Alligator mississippiensis</name>
    <name type="common">American alligator</name>
    <dbReference type="NCBI Taxonomy" id="8496"/>
    <lineage>
        <taxon>Eukaryota</taxon>
        <taxon>Metazoa</taxon>
        <taxon>Chordata</taxon>
        <taxon>Craniata</taxon>
        <taxon>Vertebrata</taxon>
        <taxon>Euteleostomi</taxon>
        <taxon>Archelosauria</taxon>
        <taxon>Archosauria</taxon>
        <taxon>Crocodylia</taxon>
        <taxon>Alligatoridae</taxon>
        <taxon>Alligatorinae</taxon>
        <taxon>Alligator</taxon>
    </lineage>
</organism>
<name>A0A151N3I0_ALLMI</name>
<evidence type="ECO:0000313" key="3">
    <source>
        <dbReference type="Proteomes" id="UP000050525"/>
    </source>
</evidence>
<keyword evidence="3" id="KW-1185">Reference proteome</keyword>
<protein>
    <submittedName>
        <fullName evidence="2">Uncharacterized protein</fullName>
    </submittedName>
</protein>
<accession>A0A151N3I0</accession>